<accession>A0ABU7JTB2</accession>
<keyword evidence="2 6" id="KW-0808">Transferase</keyword>
<dbReference type="PANTHER" id="PTHR46566:SF2">
    <property type="entry name" value="ATP-DEPENDENT 6-PHOSPHOFRUCTOKINASE ISOZYME 2"/>
    <property type="match status" value="1"/>
</dbReference>
<dbReference type="PANTHER" id="PTHR46566">
    <property type="entry name" value="1-PHOSPHOFRUCTOKINASE-RELATED"/>
    <property type="match status" value="1"/>
</dbReference>
<comment type="caution">
    <text evidence="8">The sequence shown here is derived from an EMBL/GenBank/DDBJ whole genome shotgun (WGS) entry which is preliminary data.</text>
</comment>
<dbReference type="RefSeq" id="WP_330152500.1">
    <property type="nucleotide sequence ID" value="NZ_JAUZMZ010000067.1"/>
</dbReference>
<reference evidence="8 9" key="1">
    <citation type="submission" date="2023-08" db="EMBL/GenBank/DDBJ databases">
        <authorList>
            <person name="Girao M."/>
            <person name="Carvalho M.F."/>
        </authorList>
    </citation>
    <scope>NUCLEOTIDE SEQUENCE [LARGE SCALE GENOMIC DNA]</scope>
    <source>
        <strain evidence="8 9">CC-R104</strain>
    </source>
</reference>
<dbReference type="PIRSF" id="PIRSF000535">
    <property type="entry name" value="1PFK/6PFK/LacC"/>
    <property type="match status" value="1"/>
</dbReference>
<sequence>MERETSESSPTTAPKSGACAFVFAPSPLLTVTIEAAPNGGTELHIHPGGQGFWIGRMASILGMDVHLCGPFGGEPGGILVDLIGREGLTVHPVHTASDNGSYVHDRRGGERKEVVEVPPPTLTRHETDDLFSASLAAAMSSDVAVLGGPHCDEAIPAELYSRLCSDLAALKIPVLADLSGPTLTASLEGGLTLLKVSHEDLIEDGRAPSDDLDDLVSTMKSLHEEGAETVVVSRAAEPAIALHDGVVWEVEAPPVQTVDHHGAGDSMTAGLAVAYAAGRPFEDALRLGAAAGAVNVTRRGLATGNSRAVEKMAENVQVRRLDRG</sequence>
<proteinExistence type="inferred from homology"/>
<feature type="domain" description="Carbohydrate kinase PfkB" evidence="7">
    <location>
        <begin position="39"/>
        <end position="304"/>
    </location>
</feature>
<protein>
    <submittedName>
        <fullName evidence="8">PfkB family carbohydrate kinase</fullName>
    </submittedName>
</protein>
<evidence type="ECO:0000259" key="7">
    <source>
        <dbReference type="Pfam" id="PF00294"/>
    </source>
</evidence>
<gene>
    <name evidence="8" type="ORF">Q8814_13345</name>
</gene>
<dbReference type="Pfam" id="PF00294">
    <property type="entry name" value="PfkB"/>
    <property type="match status" value="1"/>
</dbReference>
<dbReference type="InterPro" id="IPR029056">
    <property type="entry name" value="Ribokinase-like"/>
</dbReference>
<comment type="similarity">
    <text evidence="1">Belongs to the carbohydrate kinase PfkB family.</text>
</comment>
<dbReference type="Gene3D" id="3.40.1190.20">
    <property type="match status" value="1"/>
</dbReference>
<evidence type="ECO:0000256" key="6">
    <source>
        <dbReference type="PIRNR" id="PIRNR000535"/>
    </source>
</evidence>
<dbReference type="EMBL" id="JAUZMZ010000067">
    <property type="protein sequence ID" value="MEE2033085.1"/>
    <property type="molecule type" value="Genomic_DNA"/>
</dbReference>
<evidence type="ECO:0000313" key="8">
    <source>
        <dbReference type="EMBL" id="MEE2033085.1"/>
    </source>
</evidence>
<evidence type="ECO:0000256" key="3">
    <source>
        <dbReference type="ARBA" id="ARBA00022741"/>
    </source>
</evidence>
<keyword evidence="4 8" id="KW-0418">Kinase</keyword>
<evidence type="ECO:0000256" key="1">
    <source>
        <dbReference type="ARBA" id="ARBA00010688"/>
    </source>
</evidence>
<name>A0ABU7JTB2_9NOCA</name>
<evidence type="ECO:0000256" key="2">
    <source>
        <dbReference type="ARBA" id="ARBA00022679"/>
    </source>
</evidence>
<keyword evidence="3" id="KW-0547">Nucleotide-binding</keyword>
<evidence type="ECO:0000256" key="4">
    <source>
        <dbReference type="ARBA" id="ARBA00022777"/>
    </source>
</evidence>
<evidence type="ECO:0000313" key="9">
    <source>
        <dbReference type="Proteomes" id="UP001331936"/>
    </source>
</evidence>
<dbReference type="SUPFAM" id="SSF53613">
    <property type="entry name" value="Ribokinase-like"/>
    <property type="match status" value="1"/>
</dbReference>
<evidence type="ECO:0000256" key="5">
    <source>
        <dbReference type="ARBA" id="ARBA00022840"/>
    </source>
</evidence>
<dbReference type="GO" id="GO:0016301">
    <property type="term" value="F:kinase activity"/>
    <property type="evidence" value="ECO:0007669"/>
    <property type="project" value="UniProtKB-KW"/>
</dbReference>
<dbReference type="Proteomes" id="UP001331936">
    <property type="component" value="Unassembled WGS sequence"/>
</dbReference>
<keyword evidence="5" id="KW-0067">ATP-binding</keyword>
<keyword evidence="9" id="KW-1185">Reference proteome</keyword>
<dbReference type="InterPro" id="IPR017583">
    <property type="entry name" value="Tagatose/fructose_Pkinase"/>
</dbReference>
<dbReference type="InterPro" id="IPR011611">
    <property type="entry name" value="PfkB_dom"/>
</dbReference>
<organism evidence="8 9">
    <name type="scientific">Rhodococcus chondri</name>
    <dbReference type="NCBI Taxonomy" id="3065941"/>
    <lineage>
        <taxon>Bacteria</taxon>
        <taxon>Bacillati</taxon>
        <taxon>Actinomycetota</taxon>
        <taxon>Actinomycetes</taxon>
        <taxon>Mycobacteriales</taxon>
        <taxon>Nocardiaceae</taxon>
        <taxon>Rhodococcus</taxon>
    </lineage>
</organism>